<dbReference type="PANTHER" id="PTHR34978:SF3">
    <property type="entry name" value="SLR0241 PROTEIN"/>
    <property type="match status" value="1"/>
</dbReference>
<proteinExistence type="inferred from homology"/>
<sequence>MTWAIWAPLLAPWIVAPVARRLAQLMPPRQAALLLALTSAVTAALTGAALALLTAGALLHLPFVAAFGHLSPTLLPSGTLALTLGCAAVPACLVIMWAAARVTRRHRTRNLHGELLAAAHSRAGDVVVLADDGADAYALPGRPGTPGLVVVTSGMLGNLDHDERTVLLAHERAHLACRHHLLALASDLAACLHPALRSLREPLAYQSERWADEVAATTVGDRSLVARAVGRAALAASSAPTATRPSVAFAATAGPVPRRMASLLAPPVVAGPVARRVGTLLLVGLLISAAATAEATGDLHENIETAQAGVEHR</sequence>
<evidence type="ECO:0000256" key="4">
    <source>
        <dbReference type="ARBA" id="ARBA00022833"/>
    </source>
</evidence>
<dbReference type="Pfam" id="PF01435">
    <property type="entry name" value="Peptidase_M48"/>
    <property type="match status" value="1"/>
</dbReference>
<feature type="domain" description="Peptidase M48" evidence="8">
    <location>
        <begin position="117"/>
        <end position="186"/>
    </location>
</feature>
<comment type="cofactor">
    <cofactor evidence="6">
        <name>Zn(2+)</name>
        <dbReference type="ChEBI" id="CHEBI:29105"/>
    </cofactor>
    <text evidence="6">Binds 1 zinc ion per subunit.</text>
</comment>
<feature type="transmembrane region" description="Helical" evidence="7">
    <location>
        <begin position="35"/>
        <end position="59"/>
    </location>
</feature>
<keyword evidence="7" id="KW-1133">Transmembrane helix</keyword>
<evidence type="ECO:0000259" key="8">
    <source>
        <dbReference type="Pfam" id="PF01435"/>
    </source>
</evidence>
<gene>
    <name evidence="9" type="ORF">F4556_006788</name>
</gene>
<feature type="transmembrane region" description="Helical" evidence="7">
    <location>
        <begin position="6"/>
        <end position="23"/>
    </location>
</feature>
<comment type="similarity">
    <text evidence="6">Belongs to the peptidase M48 family.</text>
</comment>
<dbReference type="AlphaFoldDB" id="A0A7W7WLG7"/>
<dbReference type="PANTHER" id="PTHR34978">
    <property type="entry name" value="POSSIBLE SENSOR-TRANSDUCER PROTEIN BLAR"/>
    <property type="match status" value="1"/>
</dbReference>
<keyword evidence="5 6" id="KW-0482">Metalloprotease</keyword>
<dbReference type="InterPro" id="IPR052173">
    <property type="entry name" value="Beta-lactam_resp_regulator"/>
</dbReference>
<dbReference type="GO" id="GO:0004222">
    <property type="term" value="F:metalloendopeptidase activity"/>
    <property type="evidence" value="ECO:0007669"/>
    <property type="project" value="InterPro"/>
</dbReference>
<dbReference type="InterPro" id="IPR001915">
    <property type="entry name" value="Peptidase_M48"/>
</dbReference>
<keyword evidence="7" id="KW-0812">Transmembrane</keyword>
<keyword evidence="7" id="KW-0472">Membrane</keyword>
<keyword evidence="1 6" id="KW-0645">Protease</keyword>
<dbReference type="Proteomes" id="UP000573327">
    <property type="component" value="Unassembled WGS sequence"/>
</dbReference>
<reference evidence="9 10" key="1">
    <citation type="submission" date="2020-08" db="EMBL/GenBank/DDBJ databases">
        <title>Sequencing the genomes of 1000 actinobacteria strains.</title>
        <authorList>
            <person name="Klenk H.-P."/>
        </authorList>
    </citation>
    <scope>NUCLEOTIDE SEQUENCE [LARGE SCALE GENOMIC DNA]</scope>
    <source>
        <strain evidence="9 10">DSM 44786</strain>
    </source>
</reference>
<evidence type="ECO:0000313" key="10">
    <source>
        <dbReference type="Proteomes" id="UP000573327"/>
    </source>
</evidence>
<evidence type="ECO:0000313" key="9">
    <source>
        <dbReference type="EMBL" id="MBB4951253.1"/>
    </source>
</evidence>
<evidence type="ECO:0000256" key="2">
    <source>
        <dbReference type="ARBA" id="ARBA00022723"/>
    </source>
</evidence>
<dbReference type="Gene3D" id="3.30.2010.10">
    <property type="entry name" value="Metalloproteases ('zincins'), catalytic domain"/>
    <property type="match status" value="1"/>
</dbReference>
<keyword evidence="10" id="KW-1185">Reference proteome</keyword>
<evidence type="ECO:0000256" key="7">
    <source>
        <dbReference type="SAM" id="Phobius"/>
    </source>
</evidence>
<keyword evidence="2" id="KW-0479">Metal-binding</keyword>
<dbReference type="GO" id="GO:0046872">
    <property type="term" value="F:metal ion binding"/>
    <property type="evidence" value="ECO:0007669"/>
    <property type="project" value="UniProtKB-KW"/>
</dbReference>
<name>A0A7W7WLG7_9ACTN</name>
<comment type="caution">
    <text evidence="9">The sequence shown here is derived from an EMBL/GenBank/DDBJ whole genome shotgun (WGS) entry which is preliminary data.</text>
</comment>
<accession>A0A7W7WLG7</accession>
<dbReference type="RefSeq" id="WP_184923079.1">
    <property type="nucleotide sequence ID" value="NZ_JACHJR010000001.1"/>
</dbReference>
<feature type="transmembrane region" description="Helical" evidence="7">
    <location>
        <begin position="79"/>
        <end position="100"/>
    </location>
</feature>
<protein>
    <submittedName>
        <fullName evidence="9">Zn-dependent protease with chaperone function</fullName>
    </submittedName>
</protein>
<evidence type="ECO:0000256" key="6">
    <source>
        <dbReference type="RuleBase" id="RU003983"/>
    </source>
</evidence>
<organism evidence="9 10">
    <name type="scientific">Kitasatospora gansuensis</name>
    <dbReference type="NCBI Taxonomy" id="258050"/>
    <lineage>
        <taxon>Bacteria</taxon>
        <taxon>Bacillati</taxon>
        <taxon>Actinomycetota</taxon>
        <taxon>Actinomycetes</taxon>
        <taxon>Kitasatosporales</taxon>
        <taxon>Streptomycetaceae</taxon>
        <taxon>Kitasatospora</taxon>
    </lineage>
</organism>
<dbReference type="CDD" id="cd07326">
    <property type="entry name" value="M56_BlaR1_MecR1_like"/>
    <property type="match status" value="1"/>
</dbReference>
<evidence type="ECO:0000256" key="5">
    <source>
        <dbReference type="ARBA" id="ARBA00023049"/>
    </source>
</evidence>
<evidence type="ECO:0000256" key="3">
    <source>
        <dbReference type="ARBA" id="ARBA00022801"/>
    </source>
</evidence>
<dbReference type="GO" id="GO:0006508">
    <property type="term" value="P:proteolysis"/>
    <property type="evidence" value="ECO:0007669"/>
    <property type="project" value="UniProtKB-KW"/>
</dbReference>
<keyword evidence="3 6" id="KW-0378">Hydrolase</keyword>
<dbReference type="EMBL" id="JACHJR010000001">
    <property type="protein sequence ID" value="MBB4951253.1"/>
    <property type="molecule type" value="Genomic_DNA"/>
</dbReference>
<keyword evidence="4 6" id="KW-0862">Zinc</keyword>
<evidence type="ECO:0000256" key="1">
    <source>
        <dbReference type="ARBA" id="ARBA00022670"/>
    </source>
</evidence>